<dbReference type="EMBL" id="JAUOPG010000005">
    <property type="protein sequence ID" value="MDO6453781.1"/>
    <property type="molecule type" value="Genomic_DNA"/>
</dbReference>
<sequence>MDRSALTLEWQVLQNQFDSYEKCSLFIKLFNVGILTLALANEALGVSVVAIIFVIWLQDAIWKTYQSRIDGRLQLVEQGLAMDGEAFSTNESEPTTVIACQYNRAFAEQRPSLIGLIREYGCQACRPTVAFPHAVLVVLAVFCL</sequence>
<evidence type="ECO:0000313" key="2">
    <source>
        <dbReference type="EMBL" id="MDO6453781.1"/>
    </source>
</evidence>
<proteinExistence type="predicted"/>
<evidence type="ECO:0000313" key="5">
    <source>
        <dbReference type="Proteomes" id="UP001177341"/>
    </source>
</evidence>
<dbReference type="Proteomes" id="UP001169862">
    <property type="component" value="Unassembled WGS sequence"/>
</dbReference>
<evidence type="ECO:0008006" key="6">
    <source>
        <dbReference type="Google" id="ProtNLM"/>
    </source>
</evidence>
<reference evidence="2" key="1">
    <citation type="submission" date="2023-07" db="EMBL/GenBank/DDBJ databases">
        <title>Genome content predicts the carbon catabolic preferences of heterotrophic bacteria.</title>
        <authorList>
            <person name="Gralka M."/>
        </authorList>
    </citation>
    <scope>NUCLEOTIDE SEQUENCE</scope>
    <source>
        <strain evidence="3">5G01</strain>
        <strain evidence="2">I2M16</strain>
    </source>
</reference>
<evidence type="ECO:0000313" key="4">
    <source>
        <dbReference type="Proteomes" id="UP001169862"/>
    </source>
</evidence>
<keyword evidence="1" id="KW-0812">Transmembrane</keyword>
<organism evidence="2 4">
    <name type="scientific">Neptunomonas phycophila</name>
    <dbReference type="NCBI Taxonomy" id="1572645"/>
    <lineage>
        <taxon>Bacteria</taxon>
        <taxon>Pseudomonadati</taxon>
        <taxon>Pseudomonadota</taxon>
        <taxon>Gammaproteobacteria</taxon>
        <taxon>Oceanospirillales</taxon>
        <taxon>Oceanospirillaceae</taxon>
        <taxon>Neptunomonas</taxon>
    </lineage>
</organism>
<keyword evidence="5" id="KW-1185">Reference proteome</keyword>
<evidence type="ECO:0000313" key="3">
    <source>
        <dbReference type="EMBL" id="MDP2523429.1"/>
    </source>
</evidence>
<dbReference type="AlphaFoldDB" id="A0AAW7XJ76"/>
<dbReference type="RefSeq" id="WP_290036484.1">
    <property type="nucleotide sequence ID" value="NZ_CAXHZV010000005.1"/>
</dbReference>
<keyword evidence="1" id="KW-1133">Transmembrane helix</keyword>
<comment type="caution">
    <text evidence="2">The sequence shown here is derived from an EMBL/GenBank/DDBJ whole genome shotgun (WGS) entry which is preliminary data.</text>
</comment>
<accession>A0AAW7XJ76</accession>
<dbReference type="EMBL" id="JAUYVO010000008">
    <property type="protein sequence ID" value="MDP2523429.1"/>
    <property type="molecule type" value="Genomic_DNA"/>
</dbReference>
<gene>
    <name evidence="2" type="ORF">Q4490_09405</name>
    <name evidence="3" type="ORF">Q8W30_12700</name>
</gene>
<evidence type="ECO:0000256" key="1">
    <source>
        <dbReference type="SAM" id="Phobius"/>
    </source>
</evidence>
<protein>
    <recommendedName>
        <fullName evidence="6">ABC transmembrane type-1 domain-containing protein</fullName>
    </recommendedName>
</protein>
<feature type="transmembrane region" description="Helical" evidence="1">
    <location>
        <begin position="34"/>
        <end position="57"/>
    </location>
</feature>
<name>A0AAW7XJ76_9GAMM</name>
<keyword evidence="1" id="KW-0472">Membrane</keyword>
<dbReference type="Proteomes" id="UP001177341">
    <property type="component" value="Unassembled WGS sequence"/>
</dbReference>